<reference evidence="1" key="1">
    <citation type="journal article" date="2011" name="BMC Genomics">
        <title>A further insight into the sialome of the tropical bont tick, Amblyomma variegatum.</title>
        <authorList>
            <person name="Ribeiro J.M."/>
            <person name="Anderson J.M."/>
            <person name="Manoukis N.C."/>
            <person name="Meng Z."/>
            <person name="Francishetti I.M."/>
        </authorList>
    </citation>
    <scope>NUCLEOTIDE SEQUENCE</scope>
    <source>
        <strain evidence="1">Amb_var-1344</strain>
        <tissue evidence="1">Salivary gland</tissue>
    </source>
</reference>
<dbReference type="AlphaFoldDB" id="F0J9V0"/>
<sequence>MYTLGPSVNFPFLWDRVASISGWPCGRKALWQFFMPAHRLKKERMHKKMCLRAYWVIVIAFHSRLQGQFLSECITENPLQVLLDALTPRRTSLKLGQVL</sequence>
<name>F0J9V0_AMBVA</name>
<dbReference type="EMBL" id="BK007651">
    <property type="protein sequence ID" value="DAA34624.1"/>
    <property type="molecule type" value="mRNA"/>
</dbReference>
<protein>
    <submittedName>
        <fullName evidence="1">Hypothetical secreted protein 1344</fullName>
    </submittedName>
</protein>
<accession>F0J9V0</accession>
<proteinExistence type="evidence at transcript level"/>
<evidence type="ECO:0000313" key="1">
    <source>
        <dbReference type="EMBL" id="DAA34624.1"/>
    </source>
</evidence>
<organism evidence="1">
    <name type="scientific">Amblyomma variegatum</name>
    <name type="common">Tropical bont tick</name>
    <dbReference type="NCBI Taxonomy" id="34610"/>
    <lineage>
        <taxon>Eukaryota</taxon>
        <taxon>Metazoa</taxon>
        <taxon>Ecdysozoa</taxon>
        <taxon>Arthropoda</taxon>
        <taxon>Chelicerata</taxon>
        <taxon>Arachnida</taxon>
        <taxon>Acari</taxon>
        <taxon>Parasitiformes</taxon>
        <taxon>Ixodida</taxon>
        <taxon>Ixodoidea</taxon>
        <taxon>Ixodidae</taxon>
        <taxon>Amblyomminae</taxon>
        <taxon>Amblyomma</taxon>
    </lineage>
</organism>